<feature type="region of interest" description="Disordered" evidence="1">
    <location>
        <begin position="23"/>
        <end position="136"/>
    </location>
</feature>
<evidence type="ECO:0000256" key="1">
    <source>
        <dbReference type="SAM" id="MobiDB-lite"/>
    </source>
</evidence>
<protein>
    <submittedName>
        <fullName evidence="2">Gu-alpha-B ame</fullName>
    </submittedName>
</protein>
<accession>A0AAD1S894</accession>
<gene>
    <name evidence="2" type="ORF">PECUL_23A046773</name>
</gene>
<sequence length="136" mass="15116">MRPLLARPAAVSLVLSTGNFRPLTPMPGKLNTDAMDTVTTKEKKVTETPTLKKQKRKLQNGDTEGLDLEHVTDLNGLENGEINNNKTPKQKKKKKLAEKESPSETADQCNGEQNDNNALTPKKVKKKTQKRAKLKI</sequence>
<keyword evidence="3" id="KW-1185">Reference proteome</keyword>
<feature type="compositionally biased region" description="Polar residues" evidence="1">
    <location>
        <begin position="103"/>
        <end position="119"/>
    </location>
</feature>
<proteinExistence type="predicted"/>
<dbReference type="AlphaFoldDB" id="A0AAD1S894"/>
<evidence type="ECO:0000313" key="2">
    <source>
        <dbReference type="EMBL" id="CAH2294872.1"/>
    </source>
</evidence>
<name>A0AAD1S894_PELCU</name>
<dbReference type="Proteomes" id="UP001295444">
    <property type="component" value="Chromosome 05"/>
</dbReference>
<feature type="compositionally biased region" description="Basic residues" evidence="1">
    <location>
        <begin position="122"/>
        <end position="136"/>
    </location>
</feature>
<evidence type="ECO:0000313" key="3">
    <source>
        <dbReference type="Proteomes" id="UP001295444"/>
    </source>
</evidence>
<organism evidence="2 3">
    <name type="scientific">Pelobates cultripes</name>
    <name type="common">Western spadefoot toad</name>
    <dbReference type="NCBI Taxonomy" id="61616"/>
    <lineage>
        <taxon>Eukaryota</taxon>
        <taxon>Metazoa</taxon>
        <taxon>Chordata</taxon>
        <taxon>Craniata</taxon>
        <taxon>Vertebrata</taxon>
        <taxon>Euteleostomi</taxon>
        <taxon>Amphibia</taxon>
        <taxon>Batrachia</taxon>
        <taxon>Anura</taxon>
        <taxon>Pelobatoidea</taxon>
        <taxon>Pelobatidae</taxon>
        <taxon>Pelobates</taxon>
    </lineage>
</organism>
<feature type="compositionally biased region" description="Low complexity" evidence="1">
    <location>
        <begin position="74"/>
        <end position="87"/>
    </location>
</feature>
<reference evidence="2" key="1">
    <citation type="submission" date="2022-03" db="EMBL/GenBank/DDBJ databases">
        <authorList>
            <person name="Alioto T."/>
            <person name="Alioto T."/>
            <person name="Gomez Garrido J."/>
        </authorList>
    </citation>
    <scope>NUCLEOTIDE SEQUENCE</scope>
</reference>
<dbReference type="EMBL" id="OW240916">
    <property type="protein sequence ID" value="CAH2294872.1"/>
    <property type="molecule type" value="Genomic_DNA"/>
</dbReference>